<dbReference type="InterPro" id="IPR030963">
    <property type="entry name" value="DHQ_synth_fam"/>
</dbReference>
<dbReference type="PIRSF" id="PIRSF001455">
    <property type="entry name" value="DHQ_synth"/>
    <property type="match status" value="1"/>
</dbReference>
<keyword evidence="15 17" id="KW-0456">Lyase</keyword>
<dbReference type="UniPathway" id="UPA00053">
    <property type="reaction ID" value="UER00085"/>
</dbReference>
<dbReference type="SUPFAM" id="SSF56796">
    <property type="entry name" value="Dehydroquinate synthase-like"/>
    <property type="match status" value="1"/>
</dbReference>
<reference evidence="20 21" key="1">
    <citation type="submission" date="2016-10" db="EMBL/GenBank/DDBJ databases">
        <authorList>
            <person name="de Groot N.N."/>
        </authorList>
    </citation>
    <scope>NUCLEOTIDE SEQUENCE [LARGE SCALE GENOMIC DNA]</scope>
    <source>
        <strain evidence="20 21">S137</strain>
    </source>
</reference>
<dbReference type="AlphaFoldDB" id="A0A1H0T576"/>
<sequence>MRKVRVDLGEKSYDIVIGYGIEQEIIDFVRQAGFSQKGLLITDTNVGPLYGRKMQKILEQAGLEVTLVQIPAGEKSKSLTVANELFTRAIEAGLDRKSPVFALGGGVVGDLAGFVAASYMRGVPFVQLPTSLLAQVDSSVGGKVAVNHELGKNLIGAFYQPKAVFMELDYMSTLPQREIYTGLGEIIKYGIIYDEEFFRFLEENQEKVLALEPEALTHMIARSCEIKAAVVSEDEKEAGLRRILNFGHTIGHAIEKETGYVRYNHGEAVGTGMVGAAYISEKLGLIGPQEFDRVQKLVAAYKLPLKAAGVTVDNMYVDIFHDKKTIGGKVTWVLMKSIGEVICRNDVPEAAVREAMAAVAAN</sequence>
<name>A0A1H0T576_SELRU</name>
<evidence type="ECO:0000259" key="19">
    <source>
        <dbReference type="Pfam" id="PF24621"/>
    </source>
</evidence>
<dbReference type="EMBL" id="FNJQ01000021">
    <property type="protein sequence ID" value="SDP48686.1"/>
    <property type="molecule type" value="Genomic_DNA"/>
</dbReference>
<feature type="domain" description="3-dehydroquinate synthase N-terminal" evidence="18">
    <location>
        <begin position="68"/>
        <end position="179"/>
    </location>
</feature>
<evidence type="ECO:0000256" key="9">
    <source>
        <dbReference type="ARBA" id="ARBA00022605"/>
    </source>
</evidence>
<feature type="binding site" evidence="17">
    <location>
        <begin position="106"/>
        <end position="110"/>
    </location>
    <ligand>
        <name>NAD(+)</name>
        <dbReference type="ChEBI" id="CHEBI:57540"/>
    </ligand>
</feature>
<dbReference type="CDD" id="cd08195">
    <property type="entry name" value="DHQS"/>
    <property type="match status" value="1"/>
</dbReference>
<dbReference type="EC" id="4.2.3.4" evidence="6 17"/>
<evidence type="ECO:0000256" key="8">
    <source>
        <dbReference type="ARBA" id="ARBA00022490"/>
    </source>
</evidence>
<comment type="pathway">
    <text evidence="4 17">Metabolic intermediate biosynthesis; chorismate biosynthesis; chorismate from D-erythrose 4-phosphate and phosphoenolpyruvate: step 2/7.</text>
</comment>
<evidence type="ECO:0000256" key="7">
    <source>
        <dbReference type="ARBA" id="ARBA00017684"/>
    </source>
</evidence>
<keyword evidence="11 17" id="KW-0547">Nucleotide-binding</keyword>
<keyword evidence="9 17" id="KW-0028">Amino-acid biosynthesis</keyword>
<comment type="subcellular location">
    <subcellularLocation>
        <location evidence="3 17">Cytoplasm</location>
    </subcellularLocation>
</comment>
<dbReference type="NCBIfam" id="TIGR01357">
    <property type="entry name" value="aroB"/>
    <property type="match status" value="1"/>
</dbReference>
<proteinExistence type="inferred from homology"/>
<evidence type="ECO:0000256" key="10">
    <source>
        <dbReference type="ARBA" id="ARBA00022723"/>
    </source>
</evidence>
<dbReference type="GO" id="GO:0005737">
    <property type="term" value="C:cytoplasm"/>
    <property type="evidence" value="ECO:0007669"/>
    <property type="project" value="UniProtKB-SubCell"/>
</dbReference>
<dbReference type="GO" id="GO:0009073">
    <property type="term" value="P:aromatic amino acid family biosynthetic process"/>
    <property type="evidence" value="ECO:0007669"/>
    <property type="project" value="UniProtKB-KW"/>
</dbReference>
<feature type="binding site" evidence="17">
    <location>
        <position position="185"/>
    </location>
    <ligand>
        <name>Zn(2+)</name>
        <dbReference type="ChEBI" id="CHEBI:29105"/>
    </ligand>
</feature>
<evidence type="ECO:0000256" key="11">
    <source>
        <dbReference type="ARBA" id="ARBA00022741"/>
    </source>
</evidence>
<evidence type="ECO:0000256" key="4">
    <source>
        <dbReference type="ARBA" id="ARBA00004661"/>
    </source>
</evidence>
<evidence type="ECO:0000256" key="3">
    <source>
        <dbReference type="ARBA" id="ARBA00004496"/>
    </source>
</evidence>
<comment type="cofactor">
    <cofactor evidence="2 17">
        <name>NAD(+)</name>
        <dbReference type="ChEBI" id="CHEBI:57540"/>
    </cofactor>
</comment>
<evidence type="ECO:0000256" key="16">
    <source>
        <dbReference type="ARBA" id="ARBA00023285"/>
    </source>
</evidence>
<dbReference type="FunFam" id="3.40.50.1970:FF:000001">
    <property type="entry name" value="3-dehydroquinate synthase"/>
    <property type="match status" value="1"/>
</dbReference>
<dbReference type="Pfam" id="PF01761">
    <property type="entry name" value="DHQ_synthase"/>
    <property type="match status" value="1"/>
</dbReference>
<dbReference type="Gene3D" id="3.40.50.1970">
    <property type="match status" value="1"/>
</dbReference>
<dbReference type="RefSeq" id="WP_074572729.1">
    <property type="nucleotide sequence ID" value="NZ_FNJQ01000021.1"/>
</dbReference>
<keyword evidence="16 17" id="KW-0170">Cobalt</keyword>
<evidence type="ECO:0000256" key="14">
    <source>
        <dbReference type="ARBA" id="ARBA00023141"/>
    </source>
</evidence>
<dbReference type="InterPro" id="IPR016037">
    <property type="entry name" value="DHQ_synth_AroB"/>
</dbReference>
<dbReference type="Pfam" id="PF24621">
    <property type="entry name" value="DHQS_C"/>
    <property type="match status" value="1"/>
</dbReference>
<keyword evidence="13 17" id="KW-0520">NAD</keyword>
<comment type="similarity">
    <text evidence="5 17">Belongs to the sugar phosphate cyclases superfamily. Dehydroquinate synthase family.</text>
</comment>
<comment type="catalytic activity">
    <reaction evidence="1 17">
        <text>7-phospho-2-dehydro-3-deoxy-D-arabino-heptonate = 3-dehydroquinate + phosphate</text>
        <dbReference type="Rhea" id="RHEA:21968"/>
        <dbReference type="ChEBI" id="CHEBI:32364"/>
        <dbReference type="ChEBI" id="CHEBI:43474"/>
        <dbReference type="ChEBI" id="CHEBI:58394"/>
        <dbReference type="EC" id="4.2.3.4"/>
    </reaction>
</comment>
<dbReference type="PANTHER" id="PTHR43622:SF7">
    <property type="entry name" value="3-DEHYDROQUINATE SYNTHASE, CHLOROPLASTIC"/>
    <property type="match status" value="1"/>
</dbReference>
<dbReference type="GO" id="GO:0003856">
    <property type="term" value="F:3-dehydroquinate synthase activity"/>
    <property type="evidence" value="ECO:0007669"/>
    <property type="project" value="UniProtKB-UniRule"/>
</dbReference>
<dbReference type="InterPro" id="IPR050071">
    <property type="entry name" value="Dehydroquinate_synthase"/>
</dbReference>
<keyword evidence="8 17" id="KW-0963">Cytoplasm</keyword>
<evidence type="ECO:0000256" key="17">
    <source>
        <dbReference type="HAMAP-Rule" id="MF_00110"/>
    </source>
</evidence>
<organism evidence="20 21">
    <name type="scientific">Selenomonas ruminantium</name>
    <dbReference type="NCBI Taxonomy" id="971"/>
    <lineage>
        <taxon>Bacteria</taxon>
        <taxon>Bacillati</taxon>
        <taxon>Bacillota</taxon>
        <taxon>Negativicutes</taxon>
        <taxon>Selenomonadales</taxon>
        <taxon>Selenomonadaceae</taxon>
        <taxon>Selenomonas</taxon>
    </lineage>
</organism>
<gene>
    <name evidence="17" type="primary">aroB</name>
    <name evidence="20" type="ORF">SAMN05216366_12131</name>
</gene>
<evidence type="ECO:0000259" key="18">
    <source>
        <dbReference type="Pfam" id="PF01761"/>
    </source>
</evidence>
<dbReference type="InterPro" id="IPR056179">
    <property type="entry name" value="DHQS_C"/>
</dbReference>
<evidence type="ECO:0000256" key="6">
    <source>
        <dbReference type="ARBA" id="ARBA00013031"/>
    </source>
</evidence>
<evidence type="ECO:0000256" key="5">
    <source>
        <dbReference type="ARBA" id="ARBA00005412"/>
    </source>
</evidence>
<dbReference type="GO" id="GO:0008652">
    <property type="term" value="P:amino acid biosynthetic process"/>
    <property type="evidence" value="ECO:0007669"/>
    <property type="project" value="UniProtKB-KW"/>
</dbReference>
<evidence type="ECO:0000313" key="21">
    <source>
        <dbReference type="Proteomes" id="UP000182412"/>
    </source>
</evidence>
<evidence type="ECO:0000256" key="13">
    <source>
        <dbReference type="ARBA" id="ARBA00023027"/>
    </source>
</evidence>
<comment type="caution">
    <text evidence="17">Lacks conserved residue(s) required for the propagation of feature annotation.</text>
</comment>
<dbReference type="GO" id="GO:0046872">
    <property type="term" value="F:metal ion binding"/>
    <property type="evidence" value="ECO:0007669"/>
    <property type="project" value="UniProtKB-KW"/>
</dbReference>
<feature type="binding site" evidence="17">
    <location>
        <begin position="130"/>
        <end position="131"/>
    </location>
    <ligand>
        <name>NAD(+)</name>
        <dbReference type="ChEBI" id="CHEBI:57540"/>
    </ligand>
</feature>
<dbReference type="InterPro" id="IPR030960">
    <property type="entry name" value="DHQS/DOIS_N"/>
</dbReference>
<keyword evidence="14 17" id="KW-0057">Aromatic amino acid biosynthesis</keyword>
<comment type="cofactor">
    <cofactor evidence="17">
        <name>Co(2+)</name>
        <dbReference type="ChEBI" id="CHEBI:48828"/>
    </cofactor>
    <cofactor evidence="17">
        <name>Zn(2+)</name>
        <dbReference type="ChEBI" id="CHEBI:29105"/>
    </cofactor>
    <text evidence="17">Binds 1 divalent metal cation per subunit. Can use either Co(2+) or Zn(2+).</text>
</comment>
<dbReference type="GO" id="GO:0009423">
    <property type="term" value="P:chorismate biosynthetic process"/>
    <property type="evidence" value="ECO:0007669"/>
    <property type="project" value="UniProtKB-UniRule"/>
</dbReference>
<dbReference type="PANTHER" id="PTHR43622">
    <property type="entry name" value="3-DEHYDROQUINATE SYNTHASE"/>
    <property type="match status" value="1"/>
</dbReference>
<evidence type="ECO:0000256" key="1">
    <source>
        <dbReference type="ARBA" id="ARBA00001393"/>
    </source>
</evidence>
<accession>A0A1H0T576</accession>
<evidence type="ECO:0000256" key="12">
    <source>
        <dbReference type="ARBA" id="ARBA00022833"/>
    </source>
</evidence>
<feature type="binding site" evidence="17">
    <location>
        <position position="143"/>
    </location>
    <ligand>
        <name>NAD(+)</name>
        <dbReference type="ChEBI" id="CHEBI:57540"/>
    </ligand>
</feature>
<dbReference type="Gene3D" id="1.20.1090.10">
    <property type="entry name" value="Dehydroquinate synthase-like - alpha domain"/>
    <property type="match status" value="1"/>
</dbReference>
<comment type="function">
    <text evidence="17">Catalyzes the conversion of 3-deoxy-D-arabino-heptulosonate 7-phosphate (DAHP) to dehydroquinate (DHQ).</text>
</comment>
<evidence type="ECO:0000313" key="20">
    <source>
        <dbReference type="EMBL" id="SDP48686.1"/>
    </source>
</evidence>
<feature type="binding site" evidence="17">
    <location>
        <position position="265"/>
    </location>
    <ligand>
        <name>Zn(2+)</name>
        <dbReference type="ChEBI" id="CHEBI:29105"/>
    </ligand>
</feature>
<feature type="binding site" evidence="17">
    <location>
        <position position="152"/>
    </location>
    <ligand>
        <name>NAD(+)</name>
        <dbReference type="ChEBI" id="CHEBI:57540"/>
    </ligand>
</feature>
<keyword evidence="10 17" id="KW-0479">Metal-binding</keyword>
<protein>
    <recommendedName>
        <fullName evidence="7 17">3-dehydroquinate synthase</fullName>
        <shortName evidence="17">DHQS</shortName>
        <ecNumber evidence="6 17">4.2.3.4</ecNumber>
    </recommendedName>
</protein>
<evidence type="ECO:0000256" key="2">
    <source>
        <dbReference type="ARBA" id="ARBA00001911"/>
    </source>
</evidence>
<feature type="domain" description="3-dehydroquinate synthase C-terminal" evidence="19">
    <location>
        <begin position="182"/>
        <end position="325"/>
    </location>
</feature>
<dbReference type="HAMAP" id="MF_00110">
    <property type="entry name" value="DHQ_synthase"/>
    <property type="match status" value="1"/>
</dbReference>
<feature type="binding site" evidence="17">
    <location>
        <position position="248"/>
    </location>
    <ligand>
        <name>Zn(2+)</name>
        <dbReference type="ChEBI" id="CHEBI:29105"/>
    </ligand>
</feature>
<dbReference type="OrthoDB" id="9806583at2"/>
<evidence type="ECO:0000256" key="15">
    <source>
        <dbReference type="ARBA" id="ARBA00023239"/>
    </source>
</evidence>
<keyword evidence="12 17" id="KW-0862">Zinc</keyword>
<dbReference type="GO" id="GO:0000166">
    <property type="term" value="F:nucleotide binding"/>
    <property type="evidence" value="ECO:0007669"/>
    <property type="project" value="UniProtKB-KW"/>
</dbReference>
<dbReference type="Proteomes" id="UP000182412">
    <property type="component" value="Unassembled WGS sequence"/>
</dbReference>